<dbReference type="PANTHER" id="PTHR43283:SF3">
    <property type="entry name" value="BETA-LACTAMASE FAMILY PROTEIN (AFU_ORTHOLOGUE AFUA_5G07500)"/>
    <property type="match status" value="1"/>
</dbReference>
<dbReference type="eggNOG" id="COG1680">
    <property type="taxonomic scope" value="Bacteria"/>
</dbReference>
<dbReference type="SUPFAM" id="SSF56601">
    <property type="entry name" value="beta-lactamase/transpeptidase-like"/>
    <property type="match status" value="1"/>
</dbReference>
<dbReference type="AlphaFoldDB" id="A0A073B0Q6"/>
<dbReference type="RefSeq" id="WP_029721896.1">
    <property type="nucleotide sequence ID" value="NZ_JAJUIW010000017.1"/>
</dbReference>
<dbReference type="STRING" id="28042.GU90_06570"/>
<protein>
    <submittedName>
        <fullName evidence="2">Beta-lactamase</fullName>
    </submittedName>
</protein>
<dbReference type="Pfam" id="PF00144">
    <property type="entry name" value="Beta-lactamase"/>
    <property type="match status" value="1"/>
</dbReference>
<dbReference type="InterPro" id="IPR012338">
    <property type="entry name" value="Beta-lactam/transpept-like"/>
</dbReference>
<feature type="domain" description="Beta-lactamase-related" evidence="1">
    <location>
        <begin position="22"/>
        <end position="394"/>
    </location>
</feature>
<dbReference type="InterPro" id="IPR050789">
    <property type="entry name" value="Diverse_Enzym_Activities"/>
</dbReference>
<proteinExistence type="predicted"/>
<name>A0A073B0Q6_9PSEU</name>
<dbReference type="EMBL" id="JNVU01000017">
    <property type="protein sequence ID" value="KEI44887.1"/>
    <property type="molecule type" value="Genomic_DNA"/>
</dbReference>
<sequence>MSLQIEVDPGEVGFDPARLERLDKHFAKYVDGGRLPGWLILLARRGKIAHLSTYGAQDMASGAPVQPDTLFRIYSMTKPVTSVAAMMLYEEGALELTDPVSKFIPSFADLRVYTGGTAQQPQTRPATTEMQVWHLLTHTAGLTYAFHYLHPVDELYRRAGFEYGMADHLDLQGCCDEWASMPLLFDPGQAWNYSVATDVLGRVVEVASGQSLDEFFRTRIFEPLGMKDTGFAIDKADGDRLATLYVAGKDGRAHPHPRHQEAHQIAFQQPKALSGGGGLISSAYDYHRFLQMLLQGGELDGTRLLSNRTVRYMTRNHLPGGADLESIALGSFSEVSNAGKGFGLGFAVVDDPVPSRVICSPGEFSWGGLASTAFWVDPAEELTVVFMTQLMPSSALPIRSQLHQLIYQALVD</sequence>
<evidence type="ECO:0000259" key="1">
    <source>
        <dbReference type="Pfam" id="PF00144"/>
    </source>
</evidence>
<dbReference type="Proteomes" id="UP000031419">
    <property type="component" value="Unassembled WGS sequence"/>
</dbReference>
<reference evidence="2 3" key="1">
    <citation type="submission" date="2014-06" db="EMBL/GenBank/DDBJ databases">
        <title>Saccharopolyspora rectivirgula DSM-43113 Genome sequencing.</title>
        <authorList>
            <person name="Barrera C."/>
            <person name="Millon L."/>
            <person name="Rognon B."/>
            <person name="Zaugg C."/>
            <person name="Monod M."/>
        </authorList>
    </citation>
    <scope>NUCLEOTIDE SEQUENCE [LARGE SCALE GENOMIC DNA]</scope>
    <source>
        <strain evidence="2 3">DSM 43113</strain>
    </source>
</reference>
<dbReference type="Gene3D" id="3.40.710.10">
    <property type="entry name" value="DD-peptidase/beta-lactamase superfamily"/>
    <property type="match status" value="1"/>
</dbReference>
<accession>A0A073B0Q6</accession>
<organism evidence="2 3">
    <name type="scientific">Saccharopolyspora rectivirgula</name>
    <dbReference type="NCBI Taxonomy" id="28042"/>
    <lineage>
        <taxon>Bacteria</taxon>
        <taxon>Bacillati</taxon>
        <taxon>Actinomycetota</taxon>
        <taxon>Actinomycetes</taxon>
        <taxon>Pseudonocardiales</taxon>
        <taxon>Pseudonocardiaceae</taxon>
        <taxon>Saccharopolyspora</taxon>
    </lineage>
</organism>
<evidence type="ECO:0000313" key="3">
    <source>
        <dbReference type="Proteomes" id="UP000031419"/>
    </source>
</evidence>
<gene>
    <name evidence="2" type="ORF">GU90_06570</name>
</gene>
<dbReference type="PANTHER" id="PTHR43283">
    <property type="entry name" value="BETA-LACTAMASE-RELATED"/>
    <property type="match status" value="1"/>
</dbReference>
<evidence type="ECO:0000313" key="2">
    <source>
        <dbReference type="EMBL" id="KEI44887.1"/>
    </source>
</evidence>
<keyword evidence="3" id="KW-1185">Reference proteome</keyword>
<dbReference type="InterPro" id="IPR001466">
    <property type="entry name" value="Beta-lactam-related"/>
</dbReference>
<comment type="caution">
    <text evidence="2">The sequence shown here is derived from an EMBL/GenBank/DDBJ whole genome shotgun (WGS) entry which is preliminary data.</text>
</comment>